<protein>
    <submittedName>
        <fullName evidence="4">Tetratricopeptide repeat protein</fullName>
    </submittedName>
</protein>
<organism evidence="4 5">
    <name type="scientific">Thalassotalea algicola</name>
    <dbReference type="NCBI Taxonomy" id="2716224"/>
    <lineage>
        <taxon>Bacteria</taxon>
        <taxon>Pseudomonadati</taxon>
        <taxon>Pseudomonadota</taxon>
        <taxon>Gammaproteobacteria</taxon>
        <taxon>Alteromonadales</taxon>
        <taxon>Colwelliaceae</taxon>
        <taxon>Thalassotalea</taxon>
    </lineage>
</organism>
<dbReference type="AlphaFoldDB" id="A0A7Y0Q8L8"/>
<dbReference type="GO" id="GO:0030968">
    <property type="term" value="P:endoplasmic reticulum unfolded protein response"/>
    <property type="evidence" value="ECO:0007669"/>
    <property type="project" value="TreeGrafter"/>
</dbReference>
<dbReference type="Gene3D" id="1.25.40.10">
    <property type="entry name" value="Tetratricopeptide repeat domain"/>
    <property type="match status" value="2"/>
</dbReference>
<dbReference type="GO" id="GO:0035269">
    <property type="term" value="P:protein O-linked glycosylation via mannose"/>
    <property type="evidence" value="ECO:0007669"/>
    <property type="project" value="TreeGrafter"/>
</dbReference>
<keyword evidence="5" id="KW-1185">Reference proteome</keyword>
<feature type="repeat" description="TPR" evidence="3">
    <location>
        <begin position="144"/>
        <end position="177"/>
    </location>
</feature>
<dbReference type="RefSeq" id="WP_169076688.1">
    <property type="nucleotide sequence ID" value="NZ_JABBXH010000008.1"/>
</dbReference>
<sequence length="607" mass="69514">MFNNQQQLLNELNRMQQMLQKQQAADVISTFERLEKDYPNQPDLLHLAALAFKQINKFNESKSCFERSLKANDKQPFVHNNFANLLLAKELFYEAESHYKKAIALKGDYLDAWKNLAIASTEQRKFSQATEAVDKALGFNAHDTSLLTIKGNIFKAQEDFDNAIKTYQQVLQLNPNYFKALHNLGVTYKLIEQHDYAIACFNKAKEIAPSVSEVDFNLANTYFELGHYQQAEQNYWSALNKRPNDIEVHQTLNEFYWQQNNKANFGKSFQQVIAHLPNDIALRHAYAESIFSAGDYENAERIIKGVQGDEYDSRLLHTLGKIEAVRGQNKEAVCLFEQSLLQGFNLDTALDLINLAIVEADYDKALYFIEQAELREPLNQLLLAYKGTCWRLTNDERHYWLNDYERFVRPYQLAVPNGYSNLSDFLNELESVLLSMHQLDQAPLKQTLKNGTQTPGRLLHKKQPVIELLKNGLSEIVTEHITSLPDDNSHPLLSRKSRQFSFAGSWSVKLQPNGFHVNHVHPAGWLSSSFYIRMPELSEQQQFANAGAIKFGETSMSLGEREEVAKIIAPSPGTLALFPSYMWHGTIPFESDNDEFRLTSPFDVVPI</sequence>
<evidence type="ECO:0000313" key="4">
    <source>
        <dbReference type="EMBL" id="NMP33366.1"/>
    </source>
</evidence>
<dbReference type="InterPro" id="IPR019734">
    <property type="entry name" value="TPR_rpt"/>
</dbReference>
<dbReference type="Gene3D" id="2.60.120.620">
    <property type="entry name" value="q2cbj1_9rhob like domain"/>
    <property type="match status" value="1"/>
</dbReference>
<dbReference type="InterPro" id="IPR011990">
    <property type="entry name" value="TPR-like_helical_dom_sf"/>
</dbReference>
<dbReference type="PANTHER" id="PTHR44227">
    <property type="match status" value="1"/>
</dbReference>
<evidence type="ECO:0000313" key="5">
    <source>
        <dbReference type="Proteomes" id="UP000568664"/>
    </source>
</evidence>
<evidence type="ECO:0000256" key="2">
    <source>
        <dbReference type="ARBA" id="ARBA00022803"/>
    </source>
</evidence>
<proteinExistence type="predicted"/>
<dbReference type="SUPFAM" id="SSF48452">
    <property type="entry name" value="TPR-like"/>
    <property type="match status" value="2"/>
</dbReference>
<reference evidence="4 5" key="1">
    <citation type="submission" date="2020-04" db="EMBL/GenBank/DDBJ databases">
        <title>Thalassotalea sp. M1531, isolated from the surface of marine red alga.</title>
        <authorList>
            <person name="Pang L."/>
            <person name="Lu D.-C."/>
        </authorList>
    </citation>
    <scope>NUCLEOTIDE SEQUENCE [LARGE SCALE GENOMIC DNA]</scope>
    <source>
        <strain evidence="4 5">M1531</strain>
    </source>
</reference>
<dbReference type="Pfam" id="PF13414">
    <property type="entry name" value="TPR_11"/>
    <property type="match status" value="1"/>
</dbReference>
<feature type="repeat" description="TPR" evidence="3">
    <location>
        <begin position="178"/>
        <end position="211"/>
    </location>
</feature>
<dbReference type="PANTHER" id="PTHR44227:SF3">
    <property type="entry name" value="PROTEIN O-MANNOSYL-TRANSFERASE TMTC4"/>
    <property type="match status" value="1"/>
</dbReference>
<dbReference type="InterPro" id="IPR012668">
    <property type="entry name" value="CHP02466"/>
</dbReference>
<keyword evidence="2 3" id="KW-0802">TPR repeat</keyword>
<dbReference type="SMART" id="SM00028">
    <property type="entry name" value="TPR"/>
    <property type="match status" value="6"/>
</dbReference>
<name>A0A7Y0Q8L8_9GAMM</name>
<dbReference type="EMBL" id="JABBXH010000008">
    <property type="protein sequence ID" value="NMP33366.1"/>
    <property type="molecule type" value="Genomic_DNA"/>
</dbReference>
<evidence type="ECO:0000256" key="3">
    <source>
        <dbReference type="PROSITE-ProRule" id="PRU00339"/>
    </source>
</evidence>
<gene>
    <name evidence="4" type="ORF">HII17_17600</name>
</gene>
<feature type="repeat" description="TPR" evidence="3">
    <location>
        <begin position="212"/>
        <end position="245"/>
    </location>
</feature>
<dbReference type="PROSITE" id="PS50005">
    <property type="entry name" value="TPR"/>
    <property type="match status" value="3"/>
</dbReference>
<evidence type="ECO:0000256" key="1">
    <source>
        <dbReference type="ARBA" id="ARBA00022737"/>
    </source>
</evidence>
<dbReference type="Proteomes" id="UP000568664">
    <property type="component" value="Unassembled WGS sequence"/>
</dbReference>
<dbReference type="InterPro" id="IPR052346">
    <property type="entry name" value="O-mannosyl-transferase_TMTC"/>
</dbReference>
<comment type="caution">
    <text evidence="4">The sequence shown here is derived from an EMBL/GenBank/DDBJ whole genome shotgun (WGS) entry which is preliminary data.</text>
</comment>
<dbReference type="Pfam" id="PF13759">
    <property type="entry name" value="2OG-FeII_Oxy_5"/>
    <property type="match status" value="1"/>
</dbReference>
<dbReference type="Pfam" id="PF13181">
    <property type="entry name" value="TPR_8"/>
    <property type="match status" value="1"/>
</dbReference>
<keyword evidence="1" id="KW-0677">Repeat</keyword>
<dbReference type="GO" id="GO:0000030">
    <property type="term" value="F:mannosyltransferase activity"/>
    <property type="evidence" value="ECO:0007669"/>
    <property type="project" value="TreeGrafter"/>
</dbReference>
<accession>A0A7Y0Q8L8</accession>